<evidence type="ECO:0000256" key="6">
    <source>
        <dbReference type="ARBA" id="ARBA00022840"/>
    </source>
</evidence>
<dbReference type="InterPro" id="IPR003593">
    <property type="entry name" value="AAA+_ATPase"/>
</dbReference>
<evidence type="ECO:0000259" key="7">
    <source>
        <dbReference type="SMART" id="SM00382"/>
    </source>
</evidence>
<evidence type="ECO:0000313" key="9">
    <source>
        <dbReference type="Proteomes" id="UP000188181"/>
    </source>
</evidence>
<dbReference type="GO" id="GO:0016887">
    <property type="term" value="F:ATP hydrolysis activity"/>
    <property type="evidence" value="ECO:0007669"/>
    <property type="project" value="InterPro"/>
</dbReference>
<sequence>MPKQIDANLFSENEDKTIFQNAPLAVRMRPEVIEDFAGQQHFIGPGRLLRRMLDARRLASLIFYGPPGVGKTTLAMVISNTIEARFIYLNAPCSSVSKVREVIELARNRLLRGEGKTVLFLDEIHRFNRAQQDSLLNDVENGVITLIAATTENPFFSVNTPLISRSTVFQFEPLSVGDIVNLLKRAISDADKGLGNYNIEADDEALEFIAARCDGDARRALNALEVAVLSSCKSSMGQKVHLDKQLAADSIQKKAIRSDAAGDQHYNLASALQKSIRGSDPDAAVYWLARLIAGGEDLRFISRRIAVCAAEDIGNADPIASVLTNSCIQIAEFVGFPEAQIPLAQAVTYLASAPKSNSAVTAISEAVADINGGRTIEVPPHLRDGHYPGAKELGNAQDYKYPHSYPGGYVVQDYLGVELDKKYYRPKDIGREKVIRQHLEHLEELKKGGK</sequence>
<evidence type="ECO:0000256" key="3">
    <source>
        <dbReference type="ARBA" id="ARBA00020776"/>
    </source>
</evidence>
<comment type="similarity">
    <text evidence="2">Belongs to the AAA ATPase family. RarA/MGS1/WRNIP1 subfamily.</text>
</comment>
<dbReference type="OrthoDB" id="9778364at2"/>
<dbReference type="AlphaFoldDB" id="A0A1Q2MJ01"/>
<dbReference type="InterPro" id="IPR008921">
    <property type="entry name" value="DNA_pol3_clamp-load_cplx_C"/>
</dbReference>
<evidence type="ECO:0000256" key="1">
    <source>
        <dbReference type="ARBA" id="ARBA00002393"/>
    </source>
</evidence>
<dbReference type="GO" id="GO:0000731">
    <property type="term" value="P:DNA synthesis involved in DNA repair"/>
    <property type="evidence" value="ECO:0007669"/>
    <property type="project" value="TreeGrafter"/>
</dbReference>
<dbReference type="PANTHER" id="PTHR13779:SF7">
    <property type="entry name" value="ATPASE WRNIP1"/>
    <property type="match status" value="1"/>
</dbReference>
<comment type="function">
    <text evidence="1">DNA-dependent ATPase that plays important roles in cellular responses to stalled DNA replication processes.</text>
</comment>
<dbReference type="PANTHER" id="PTHR13779">
    <property type="entry name" value="WERNER HELICASE-INTERACTING PROTEIN 1 FAMILY MEMBER"/>
    <property type="match status" value="1"/>
</dbReference>
<dbReference type="InterPro" id="IPR003959">
    <property type="entry name" value="ATPase_AAA_core"/>
</dbReference>
<dbReference type="Proteomes" id="UP000188181">
    <property type="component" value="Chromosome"/>
</dbReference>
<evidence type="ECO:0000256" key="5">
    <source>
        <dbReference type="ARBA" id="ARBA00022741"/>
    </source>
</evidence>
<dbReference type="SUPFAM" id="SSF48019">
    <property type="entry name" value="post-AAA+ oligomerization domain-like"/>
    <property type="match status" value="1"/>
</dbReference>
<reference evidence="9" key="1">
    <citation type="submission" date="2017-02" db="EMBL/GenBank/DDBJ databases">
        <title>Comparative genomics and description of representatives of a novel lineage of planctomycetes thriving in anoxic sediments.</title>
        <authorList>
            <person name="Spring S."/>
            <person name="Bunk B."/>
            <person name="Sproer C."/>
        </authorList>
    </citation>
    <scope>NUCLEOTIDE SEQUENCE [LARGE SCALE GENOMIC DNA]</scope>
    <source>
        <strain evidence="9">SM-Chi-D1</strain>
    </source>
</reference>
<dbReference type="STRING" id="1851148.SMSP2_02695"/>
<dbReference type="InterPro" id="IPR027417">
    <property type="entry name" value="P-loop_NTPase"/>
</dbReference>
<dbReference type="Pfam" id="PF12002">
    <property type="entry name" value="MgsA_C"/>
    <property type="match status" value="1"/>
</dbReference>
<dbReference type="GO" id="GO:0006261">
    <property type="term" value="P:DNA-templated DNA replication"/>
    <property type="evidence" value="ECO:0007669"/>
    <property type="project" value="TreeGrafter"/>
</dbReference>
<organism evidence="8 9">
    <name type="scientific">Limihaloglobus sulfuriphilus</name>
    <dbReference type="NCBI Taxonomy" id="1851148"/>
    <lineage>
        <taxon>Bacteria</taxon>
        <taxon>Pseudomonadati</taxon>
        <taxon>Planctomycetota</taxon>
        <taxon>Phycisphaerae</taxon>
        <taxon>Sedimentisphaerales</taxon>
        <taxon>Sedimentisphaeraceae</taxon>
        <taxon>Limihaloglobus</taxon>
    </lineage>
</organism>
<dbReference type="EMBL" id="CP019646">
    <property type="protein sequence ID" value="AQQ72312.1"/>
    <property type="molecule type" value="Genomic_DNA"/>
</dbReference>
<dbReference type="InterPro" id="IPR021886">
    <property type="entry name" value="MgsA_C"/>
</dbReference>
<dbReference type="GO" id="GO:0008047">
    <property type="term" value="F:enzyme activator activity"/>
    <property type="evidence" value="ECO:0007669"/>
    <property type="project" value="TreeGrafter"/>
</dbReference>
<dbReference type="SUPFAM" id="SSF52540">
    <property type="entry name" value="P-loop containing nucleoside triphosphate hydrolases"/>
    <property type="match status" value="1"/>
</dbReference>
<dbReference type="GO" id="GO:0003677">
    <property type="term" value="F:DNA binding"/>
    <property type="evidence" value="ECO:0007669"/>
    <property type="project" value="InterPro"/>
</dbReference>
<keyword evidence="5" id="KW-0547">Nucleotide-binding</keyword>
<dbReference type="KEGG" id="pbas:SMSP2_02695"/>
<dbReference type="Gene3D" id="3.40.50.300">
    <property type="entry name" value="P-loop containing nucleotide triphosphate hydrolases"/>
    <property type="match status" value="1"/>
</dbReference>
<dbReference type="GO" id="GO:0017116">
    <property type="term" value="F:single-stranded DNA helicase activity"/>
    <property type="evidence" value="ECO:0007669"/>
    <property type="project" value="TreeGrafter"/>
</dbReference>
<dbReference type="InterPro" id="IPR051314">
    <property type="entry name" value="AAA_ATPase_RarA/MGS1/WRNIP1"/>
</dbReference>
<dbReference type="CDD" id="cd00009">
    <property type="entry name" value="AAA"/>
    <property type="match status" value="1"/>
</dbReference>
<keyword evidence="9" id="KW-1185">Reference proteome</keyword>
<evidence type="ECO:0000256" key="2">
    <source>
        <dbReference type="ARBA" id="ARBA00008959"/>
    </source>
</evidence>
<evidence type="ECO:0000256" key="4">
    <source>
        <dbReference type="ARBA" id="ARBA00022705"/>
    </source>
</evidence>
<dbReference type="CDD" id="cd18139">
    <property type="entry name" value="HLD_clamp_RarA"/>
    <property type="match status" value="1"/>
</dbReference>
<name>A0A1Q2MJ01_9BACT</name>
<dbReference type="FunFam" id="1.10.3710.10:FF:000003">
    <property type="entry name" value="ATPase, AAA family protein"/>
    <property type="match status" value="1"/>
</dbReference>
<dbReference type="FunFam" id="1.20.272.10:FF:000001">
    <property type="entry name" value="Putative AAA family ATPase"/>
    <property type="match status" value="1"/>
</dbReference>
<accession>A0A1Q2MJ01</accession>
<evidence type="ECO:0000313" key="8">
    <source>
        <dbReference type="EMBL" id="AQQ72312.1"/>
    </source>
</evidence>
<dbReference type="Pfam" id="PF16193">
    <property type="entry name" value="AAA_assoc_2"/>
    <property type="match status" value="1"/>
</dbReference>
<dbReference type="Gene3D" id="1.10.8.60">
    <property type="match status" value="1"/>
</dbReference>
<proteinExistence type="inferred from homology"/>
<dbReference type="GO" id="GO:0005524">
    <property type="term" value="F:ATP binding"/>
    <property type="evidence" value="ECO:0007669"/>
    <property type="project" value="UniProtKB-KW"/>
</dbReference>
<dbReference type="SMART" id="SM00382">
    <property type="entry name" value="AAA"/>
    <property type="match status" value="1"/>
</dbReference>
<gene>
    <name evidence="8" type="primary">rarA</name>
    <name evidence="8" type="ORF">SMSP2_02695</name>
</gene>
<dbReference type="Gene3D" id="1.20.272.10">
    <property type="match status" value="1"/>
</dbReference>
<keyword evidence="6" id="KW-0067">ATP-binding</keyword>
<dbReference type="RefSeq" id="WP_146684517.1">
    <property type="nucleotide sequence ID" value="NZ_CP019646.1"/>
</dbReference>
<keyword evidence="4" id="KW-0235">DNA replication</keyword>
<feature type="domain" description="AAA+ ATPase" evidence="7">
    <location>
        <begin position="57"/>
        <end position="175"/>
    </location>
</feature>
<dbReference type="Pfam" id="PF00004">
    <property type="entry name" value="AAA"/>
    <property type="match status" value="1"/>
</dbReference>
<protein>
    <recommendedName>
        <fullName evidence="3">Replication-associated recombination protein A</fullName>
    </recommendedName>
</protein>
<dbReference type="Gene3D" id="1.10.3710.10">
    <property type="entry name" value="DNA polymerase III clamp loader subunits, C-terminal domain"/>
    <property type="match status" value="1"/>
</dbReference>
<dbReference type="FunFam" id="3.40.50.300:FF:000137">
    <property type="entry name" value="Replication-associated recombination protein A"/>
    <property type="match status" value="1"/>
</dbReference>
<dbReference type="FunFam" id="1.10.8.60:FF:000029">
    <property type="entry name" value="Replication-associated recombination protein A"/>
    <property type="match status" value="1"/>
</dbReference>
<dbReference type="InterPro" id="IPR032423">
    <property type="entry name" value="AAA_assoc_2"/>
</dbReference>